<organism evidence="1 2">
    <name type="scientific">Candidatus Amphirhobacter heronislandensis</name>
    <dbReference type="NCBI Taxonomy" id="1732024"/>
    <lineage>
        <taxon>Bacteria</taxon>
        <taxon>Pseudomonadati</taxon>
        <taxon>Pseudomonadota</taxon>
        <taxon>Gammaproteobacteria</taxon>
        <taxon>Candidatus Tethybacterales</taxon>
        <taxon>Candidatus Tethybacteraceae</taxon>
        <taxon>Candidatus Amphirhobacter</taxon>
    </lineage>
</organism>
<dbReference type="Proteomes" id="UP000604381">
    <property type="component" value="Unassembled WGS sequence"/>
</dbReference>
<accession>A0A930Y3F9</accession>
<evidence type="ECO:0000313" key="1">
    <source>
        <dbReference type="EMBL" id="MBF2735851.1"/>
    </source>
</evidence>
<name>A0A930Y3F9_9GAMM</name>
<reference evidence="1" key="1">
    <citation type="submission" date="2020-10" db="EMBL/GenBank/DDBJ databases">
        <title>An improved Amphimedon queenslandica hologenome assembly reveals how three proteobacterial symbionts can extend the metabolic phenotypic of their marine sponge host.</title>
        <authorList>
            <person name="Degnan B."/>
            <person name="Degnan S."/>
            <person name="Xiang X."/>
        </authorList>
    </citation>
    <scope>NUCLEOTIDE SEQUENCE</scope>
    <source>
        <strain evidence="1">AqS2</strain>
    </source>
</reference>
<dbReference type="AlphaFoldDB" id="A0A930Y3F9"/>
<comment type="caution">
    <text evidence="1">The sequence shown here is derived from an EMBL/GenBank/DDBJ whole genome shotgun (WGS) entry which is preliminary data.</text>
</comment>
<sequence>MEATPPVDLQLNVAARALHPVERRMVSQLALTRAATDPFVEQARDLPQRHYQNFALLALVRVDFVIADPERLLRRLRADRDRDELYDRLLRAGAPRAMLQRCFAKSRRVIEADRARAGVLTKGRPPALATELAYQVLGAWDAIEADIGDFAERVAIVAEAFPDVSLASICRLLEDLRA</sequence>
<proteinExistence type="predicted"/>
<keyword evidence="2" id="KW-1185">Reference proteome</keyword>
<protein>
    <submittedName>
        <fullName evidence="1">DUF2857 family protein</fullName>
    </submittedName>
</protein>
<evidence type="ECO:0000313" key="2">
    <source>
        <dbReference type="Proteomes" id="UP000604381"/>
    </source>
</evidence>
<gene>
    <name evidence="1" type="ORF">ISN26_07270</name>
</gene>
<dbReference type="EMBL" id="JADHEI010000053">
    <property type="protein sequence ID" value="MBF2735851.1"/>
    <property type="molecule type" value="Genomic_DNA"/>
</dbReference>